<reference evidence="1" key="1">
    <citation type="submission" date="2020-10" db="EMBL/GenBank/DDBJ databases">
        <authorList>
            <person name="Gilroy R."/>
        </authorList>
    </citation>
    <scope>NUCLEOTIDE SEQUENCE</scope>
    <source>
        <strain evidence="1">CHK152-2871</strain>
    </source>
</reference>
<dbReference type="AlphaFoldDB" id="A0A9D1JYY9"/>
<sequence>MEKVDVAIPSYKKPESLIYSLLSLKKHCGDYIDTVWIGDDLSGEDTIKHYTDKNFINAMSPIKIKLRVNKKHYEPGSRIPLFPPEPKFNYKDFRRWIWAILTRTIALNDDVRYQWAINNTSAKKLYLMHDDILYVGNVIKLYLDTFKSNDNLIIAGELGQCHRCEHAREGCTPQKIMQGIYPTKYFPLTKDASGELPKAYQRACRINEWSCMIDVEKTRKLKVCFGNFVDNGDTGAYWFETIVKRGYDFCDPHPTWDERNKYYRHCWQGHSGHSVWVDQGMGISKYQKDMINKKLLDDFGYKLNY</sequence>
<gene>
    <name evidence="1" type="ORF">IAA86_05425</name>
</gene>
<organism evidence="1 2">
    <name type="scientific">Candidatus Galligastranaerophilus intestinavium</name>
    <dbReference type="NCBI Taxonomy" id="2840836"/>
    <lineage>
        <taxon>Bacteria</taxon>
        <taxon>Candidatus Galligastranaerophilus</taxon>
    </lineage>
</organism>
<protein>
    <submittedName>
        <fullName evidence="1">Uncharacterized protein</fullName>
    </submittedName>
</protein>
<reference evidence="1" key="2">
    <citation type="journal article" date="2021" name="PeerJ">
        <title>Extensive microbial diversity within the chicken gut microbiome revealed by metagenomics and culture.</title>
        <authorList>
            <person name="Gilroy R."/>
            <person name="Ravi A."/>
            <person name="Getino M."/>
            <person name="Pursley I."/>
            <person name="Horton D.L."/>
            <person name="Alikhan N.F."/>
            <person name="Baker D."/>
            <person name="Gharbi K."/>
            <person name="Hall N."/>
            <person name="Watson M."/>
            <person name="Adriaenssens E.M."/>
            <person name="Foster-Nyarko E."/>
            <person name="Jarju S."/>
            <person name="Secka A."/>
            <person name="Antonio M."/>
            <person name="Oren A."/>
            <person name="Chaudhuri R.R."/>
            <person name="La Ragione R."/>
            <person name="Hildebrand F."/>
            <person name="Pallen M.J."/>
        </authorList>
    </citation>
    <scope>NUCLEOTIDE SEQUENCE</scope>
    <source>
        <strain evidence="1">CHK152-2871</strain>
    </source>
</reference>
<evidence type="ECO:0000313" key="2">
    <source>
        <dbReference type="Proteomes" id="UP000886865"/>
    </source>
</evidence>
<dbReference type="Proteomes" id="UP000886865">
    <property type="component" value="Unassembled WGS sequence"/>
</dbReference>
<name>A0A9D1JYY9_9BACT</name>
<accession>A0A9D1JYY9</accession>
<dbReference type="InterPro" id="IPR029044">
    <property type="entry name" value="Nucleotide-diphossugar_trans"/>
</dbReference>
<dbReference type="SUPFAM" id="SSF53448">
    <property type="entry name" value="Nucleotide-diphospho-sugar transferases"/>
    <property type="match status" value="1"/>
</dbReference>
<dbReference type="EMBL" id="DVJQ01000047">
    <property type="protein sequence ID" value="HIS74438.1"/>
    <property type="molecule type" value="Genomic_DNA"/>
</dbReference>
<comment type="caution">
    <text evidence="1">The sequence shown here is derived from an EMBL/GenBank/DDBJ whole genome shotgun (WGS) entry which is preliminary data.</text>
</comment>
<evidence type="ECO:0000313" key="1">
    <source>
        <dbReference type="EMBL" id="HIS74438.1"/>
    </source>
</evidence>
<proteinExistence type="predicted"/>